<protein>
    <submittedName>
        <fullName evidence="6">Acyl-CoA thioesterase-2</fullName>
        <ecNumber evidence="6">3.1.2.-</ecNumber>
    </submittedName>
</protein>
<dbReference type="InterPro" id="IPR049449">
    <property type="entry name" value="TesB_ACOT8-like_N"/>
</dbReference>
<dbReference type="GO" id="GO:0016787">
    <property type="term" value="F:hydrolase activity"/>
    <property type="evidence" value="ECO:0007669"/>
    <property type="project" value="UniProtKB-KW"/>
</dbReference>
<evidence type="ECO:0000259" key="5">
    <source>
        <dbReference type="Pfam" id="PF20789"/>
    </source>
</evidence>
<evidence type="ECO:0000313" key="7">
    <source>
        <dbReference type="Proteomes" id="UP000584663"/>
    </source>
</evidence>
<dbReference type="Gene3D" id="2.40.160.210">
    <property type="entry name" value="Acyl-CoA thioesterase, double hotdog domain"/>
    <property type="match status" value="1"/>
</dbReference>
<feature type="domain" description="Acyl-CoA thioesterase-like N-terminal HotDog" evidence="4">
    <location>
        <begin position="55"/>
        <end position="132"/>
    </location>
</feature>
<dbReference type="PANTHER" id="PTHR11066:SF34">
    <property type="entry name" value="ACYL-COENZYME A THIOESTERASE 8"/>
    <property type="match status" value="1"/>
</dbReference>
<dbReference type="InterPro" id="IPR049450">
    <property type="entry name" value="ACOT8-like_C"/>
</dbReference>
<sequence length="315" mass="35228">MLTFTSTYSITPGMDRNPRPRFSPEQLAQGLVALLDVEEIDIDLYRGARRPGGEGRVFGGQVIAQALQAAQRSTEAPKVAHSLHAYFMRPGDERFPITYRVERDFEGRSFATRRVIAMQKGKPILNLACSFQTPEDGMHHQDAMPDVPAPDTLPSERELLNSLGEQVPAPIRAFLERPRPIELRTVDPRQLLAPEPREPAQAIWFRLVAPIGDDPALHRAILAYASDFALLGTSTLPHGINWLIHDMQTASLDHALWLHEPFRADEWLLYTTDSPWAGHARGFNRGRIFAADGRLVASVAQEGLIRLRSAPRPET</sequence>
<evidence type="ECO:0000313" key="6">
    <source>
        <dbReference type="EMBL" id="MBB4610067.1"/>
    </source>
</evidence>
<dbReference type="InterPro" id="IPR003703">
    <property type="entry name" value="Acyl_CoA_thio"/>
</dbReference>
<proteinExistence type="inferred from homology"/>
<gene>
    <name evidence="6" type="ORF">GGQ89_002294</name>
</gene>
<organism evidence="6 7">
    <name type="scientific">Sphingomonas yabuuchiae</name>
    <dbReference type="NCBI Taxonomy" id="172044"/>
    <lineage>
        <taxon>Bacteria</taxon>
        <taxon>Pseudomonadati</taxon>
        <taxon>Pseudomonadota</taxon>
        <taxon>Alphaproteobacteria</taxon>
        <taxon>Sphingomonadales</taxon>
        <taxon>Sphingomonadaceae</taxon>
        <taxon>Sphingomonas</taxon>
    </lineage>
</organism>
<feature type="region of interest" description="Disordered" evidence="3">
    <location>
        <begin position="1"/>
        <end position="22"/>
    </location>
</feature>
<dbReference type="CDD" id="cd03444">
    <property type="entry name" value="Thioesterase_II_repeat1"/>
    <property type="match status" value="1"/>
</dbReference>
<keyword evidence="2 6" id="KW-0378">Hydrolase</keyword>
<reference evidence="6 7" key="1">
    <citation type="submission" date="2020-08" db="EMBL/GenBank/DDBJ databases">
        <title>Genomic Encyclopedia of Type Strains, Phase IV (KMG-IV): sequencing the most valuable type-strain genomes for metagenomic binning, comparative biology and taxonomic classification.</title>
        <authorList>
            <person name="Goeker M."/>
        </authorList>
    </citation>
    <scope>NUCLEOTIDE SEQUENCE [LARGE SCALE GENOMIC DNA]</scope>
    <source>
        <strain evidence="6 7">DSM 14562</strain>
    </source>
</reference>
<evidence type="ECO:0000259" key="4">
    <source>
        <dbReference type="Pfam" id="PF13622"/>
    </source>
</evidence>
<dbReference type="Pfam" id="PF13622">
    <property type="entry name" value="4HBT_3"/>
    <property type="match status" value="1"/>
</dbReference>
<keyword evidence="7" id="KW-1185">Reference proteome</keyword>
<dbReference type="Pfam" id="PF20789">
    <property type="entry name" value="4HBT_3C"/>
    <property type="match status" value="1"/>
</dbReference>
<dbReference type="CDD" id="cd03445">
    <property type="entry name" value="Thioesterase_II_repeat2"/>
    <property type="match status" value="1"/>
</dbReference>
<comment type="similarity">
    <text evidence="1">Belongs to the C/M/P thioester hydrolase family.</text>
</comment>
<dbReference type="Proteomes" id="UP000584663">
    <property type="component" value="Unassembled WGS sequence"/>
</dbReference>
<evidence type="ECO:0000256" key="1">
    <source>
        <dbReference type="ARBA" id="ARBA00006538"/>
    </source>
</evidence>
<dbReference type="EC" id="3.1.2.-" evidence="6"/>
<dbReference type="SUPFAM" id="SSF54637">
    <property type="entry name" value="Thioesterase/thiol ester dehydrase-isomerase"/>
    <property type="match status" value="2"/>
</dbReference>
<dbReference type="InterPro" id="IPR042171">
    <property type="entry name" value="Acyl-CoA_hotdog"/>
</dbReference>
<evidence type="ECO:0000256" key="2">
    <source>
        <dbReference type="ARBA" id="ARBA00022801"/>
    </source>
</evidence>
<feature type="domain" description="Acyl-CoA thioesterase-like C-terminal" evidence="5">
    <location>
        <begin position="175"/>
        <end position="305"/>
    </location>
</feature>
<dbReference type="PANTHER" id="PTHR11066">
    <property type="entry name" value="ACYL-COA THIOESTERASE"/>
    <property type="match status" value="1"/>
</dbReference>
<name>A0ABR6KAQ9_9SPHN</name>
<evidence type="ECO:0000256" key="3">
    <source>
        <dbReference type="SAM" id="MobiDB-lite"/>
    </source>
</evidence>
<accession>A0ABR6KAQ9</accession>
<dbReference type="EMBL" id="JACHNX010000008">
    <property type="protein sequence ID" value="MBB4610067.1"/>
    <property type="molecule type" value="Genomic_DNA"/>
</dbReference>
<feature type="compositionally biased region" description="Polar residues" evidence="3">
    <location>
        <begin position="1"/>
        <end position="10"/>
    </location>
</feature>
<comment type="caution">
    <text evidence="6">The sequence shown here is derived from an EMBL/GenBank/DDBJ whole genome shotgun (WGS) entry which is preliminary data.</text>
</comment>
<dbReference type="InterPro" id="IPR029069">
    <property type="entry name" value="HotDog_dom_sf"/>
</dbReference>